<keyword evidence="1" id="KW-0326">Glycosidase</keyword>
<protein>
    <submittedName>
        <fullName evidence="1">Alpha-amylase</fullName>
        <ecNumber evidence="1">3.2.1.1</ecNumber>
    </submittedName>
</protein>
<accession>A0A655ZQY3</accession>
<organism evidence="1 2">
    <name type="scientific">Vibrio cholerae</name>
    <dbReference type="NCBI Taxonomy" id="666"/>
    <lineage>
        <taxon>Bacteria</taxon>
        <taxon>Pseudomonadati</taxon>
        <taxon>Pseudomonadota</taxon>
        <taxon>Gammaproteobacteria</taxon>
        <taxon>Vibrionales</taxon>
        <taxon>Vibrionaceae</taxon>
        <taxon>Vibrio</taxon>
    </lineage>
</organism>
<dbReference type="EC" id="3.2.1.1" evidence="1"/>
<gene>
    <name evidence="1" type="primary">malS_3</name>
    <name evidence="1" type="ORF">ERS013201_03468</name>
</gene>
<reference evidence="1 2" key="1">
    <citation type="submission" date="2015-07" db="EMBL/GenBank/DDBJ databases">
        <authorList>
            <consortium name="Pathogen Informatics"/>
        </authorList>
    </citation>
    <scope>NUCLEOTIDE SEQUENCE [LARGE SCALE GENOMIC DNA]</scope>
    <source>
        <strain evidence="1 2">A325</strain>
    </source>
</reference>
<proteinExistence type="predicted"/>
<keyword evidence="1" id="KW-0378">Hydrolase</keyword>
<evidence type="ECO:0000313" key="2">
    <source>
        <dbReference type="Proteomes" id="UP000046067"/>
    </source>
</evidence>
<name>A0A655ZQY3_VIBCL</name>
<dbReference type="EMBL" id="CWQJ01000031">
    <property type="protein sequence ID" value="CSC75689.1"/>
    <property type="molecule type" value="Genomic_DNA"/>
</dbReference>
<sequence>MPWEWNAERQALLKHWQTLGQFRQRHPAIGAGDHREIAQSNAYVFTRTLGEDKVVVAFVGR</sequence>
<dbReference type="AlphaFoldDB" id="A0A655ZQY3"/>
<dbReference type="Proteomes" id="UP000046067">
    <property type="component" value="Unassembled WGS sequence"/>
</dbReference>
<evidence type="ECO:0000313" key="1">
    <source>
        <dbReference type="EMBL" id="CSC75689.1"/>
    </source>
</evidence>
<dbReference type="GO" id="GO:0004556">
    <property type="term" value="F:alpha-amylase activity"/>
    <property type="evidence" value="ECO:0007669"/>
    <property type="project" value="UniProtKB-EC"/>
</dbReference>